<dbReference type="InterPro" id="IPR059180">
    <property type="entry name" value="3D_YorM"/>
</dbReference>
<evidence type="ECO:0000256" key="1">
    <source>
        <dbReference type="ARBA" id="ARBA00022729"/>
    </source>
</evidence>
<dbReference type="InterPro" id="IPR036908">
    <property type="entry name" value="RlpA-like_sf"/>
</dbReference>
<feature type="domain" description="G5" evidence="3">
    <location>
        <begin position="206"/>
        <end position="286"/>
    </location>
</feature>
<evidence type="ECO:0000313" key="4">
    <source>
        <dbReference type="EMBL" id="MFC4403564.1"/>
    </source>
</evidence>
<sequence>MKRLLNLPKLLNNKDFVYAVTLLVIIGTISYLFFELSKAEVTVVQEGEEITVRTHANTVEDVLDELAIDVQEHDELTHNLNDTVKTEMTIELTVAKEVIVTEGDIQQTYHTTANTVEAFIEESGIEISEHDHVSLSLNEEIVDQTELVIEKAFLVTINDAGEEQNIWTVGGTVETLLDQTTIELSELDRVSPAKSEEVNAETEIDITRVEKVTDIVEEEVDFTVVKKSNADLQKGKEKVVKEGQKGVVEKHYEVVLENGEEVSRKLVNEEVTKESQEKVVAVGTKVETPPVANTVSNTAASKPATPQAVSRGSGQEVTTLYMKATAYNWNCASCDGRGLTSTGYDLKANPQGVIAVDPSVIPLGTKVWVEGYGYAVARDTGGAIKGNKIDVHMPTLQQAHNFGSRTVQVKIYK</sequence>
<name>A0ABV8WVR8_9BACI</name>
<dbReference type="RefSeq" id="WP_390252096.1">
    <property type="nucleotide sequence ID" value="NZ_JBHSDT010000007.1"/>
</dbReference>
<dbReference type="Pfam" id="PF03990">
    <property type="entry name" value="DUF348"/>
    <property type="match status" value="3"/>
</dbReference>
<keyword evidence="2" id="KW-0472">Membrane</keyword>
<dbReference type="InterPro" id="IPR010611">
    <property type="entry name" value="3D_dom"/>
</dbReference>
<accession>A0ABV8WVR8</accession>
<dbReference type="Proteomes" id="UP001595882">
    <property type="component" value="Unassembled WGS sequence"/>
</dbReference>
<keyword evidence="2" id="KW-0812">Transmembrane</keyword>
<comment type="caution">
    <text evidence="4">The sequence shown here is derived from an EMBL/GenBank/DDBJ whole genome shotgun (WGS) entry which is preliminary data.</text>
</comment>
<dbReference type="InterPro" id="IPR011098">
    <property type="entry name" value="G5_dom"/>
</dbReference>
<protein>
    <submittedName>
        <fullName evidence="4">Ubiquitin-like domain-containing protein</fullName>
    </submittedName>
</protein>
<dbReference type="InterPro" id="IPR007137">
    <property type="entry name" value="DUF348"/>
</dbReference>
<feature type="transmembrane region" description="Helical" evidence="2">
    <location>
        <begin position="16"/>
        <end position="34"/>
    </location>
</feature>
<organism evidence="4 5">
    <name type="scientific">Gracilibacillus xinjiangensis</name>
    <dbReference type="NCBI Taxonomy" id="1193282"/>
    <lineage>
        <taxon>Bacteria</taxon>
        <taxon>Bacillati</taxon>
        <taxon>Bacillota</taxon>
        <taxon>Bacilli</taxon>
        <taxon>Bacillales</taxon>
        <taxon>Bacillaceae</taxon>
        <taxon>Gracilibacillus</taxon>
    </lineage>
</organism>
<keyword evidence="1" id="KW-0732">Signal</keyword>
<evidence type="ECO:0000259" key="3">
    <source>
        <dbReference type="PROSITE" id="PS51109"/>
    </source>
</evidence>
<dbReference type="Pfam" id="PF07501">
    <property type="entry name" value="G5"/>
    <property type="match status" value="1"/>
</dbReference>
<dbReference type="Gene3D" id="2.20.230.10">
    <property type="entry name" value="Resuscitation-promoting factor rpfb"/>
    <property type="match status" value="1"/>
</dbReference>
<dbReference type="PANTHER" id="PTHR39160">
    <property type="entry name" value="CELL WALL-BINDING PROTEIN YOCH"/>
    <property type="match status" value="1"/>
</dbReference>
<dbReference type="CDD" id="cd14667">
    <property type="entry name" value="3D_containing_proteins"/>
    <property type="match status" value="1"/>
</dbReference>
<keyword evidence="2" id="KW-1133">Transmembrane helix</keyword>
<dbReference type="Gene3D" id="2.40.40.10">
    <property type="entry name" value="RlpA-like domain"/>
    <property type="match status" value="1"/>
</dbReference>
<dbReference type="SMART" id="SM01208">
    <property type="entry name" value="G5"/>
    <property type="match status" value="1"/>
</dbReference>
<dbReference type="EMBL" id="JBHSDT010000007">
    <property type="protein sequence ID" value="MFC4403564.1"/>
    <property type="molecule type" value="Genomic_DNA"/>
</dbReference>
<keyword evidence="5" id="KW-1185">Reference proteome</keyword>
<evidence type="ECO:0000256" key="2">
    <source>
        <dbReference type="SAM" id="Phobius"/>
    </source>
</evidence>
<dbReference type="PROSITE" id="PS51109">
    <property type="entry name" value="G5"/>
    <property type="match status" value="1"/>
</dbReference>
<gene>
    <name evidence="4" type="ORF">ACFOY7_10840</name>
</gene>
<proteinExistence type="predicted"/>
<reference evidence="5" key="1">
    <citation type="journal article" date="2019" name="Int. J. Syst. Evol. Microbiol.">
        <title>The Global Catalogue of Microorganisms (GCM) 10K type strain sequencing project: providing services to taxonomists for standard genome sequencing and annotation.</title>
        <authorList>
            <consortium name="The Broad Institute Genomics Platform"/>
            <consortium name="The Broad Institute Genome Sequencing Center for Infectious Disease"/>
            <person name="Wu L."/>
            <person name="Ma J."/>
        </authorList>
    </citation>
    <scope>NUCLEOTIDE SEQUENCE [LARGE SCALE GENOMIC DNA]</scope>
    <source>
        <strain evidence="5">CCUG 37865</strain>
    </source>
</reference>
<dbReference type="InterPro" id="IPR051933">
    <property type="entry name" value="Resuscitation_pf_RpfB"/>
</dbReference>
<dbReference type="PANTHER" id="PTHR39160:SF4">
    <property type="entry name" value="RESUSCITATION-PROMOTING FACTOR RPFB"/>
    <property type="match status" value="1"/>
</dbReference>
<evidence type="ECO:0000313" key="5">
    <source>
        <dbReference type="Proteomes" id="UP001595882"/>
    </source>
</evidence>
<dbReference type="SUPFAM" id="SSF50685">
    <property type="entry name" value="Barwin-like endoglucanases"/>
    <property type="match status" value="1"/>
</dbReference>
<dbReference type="Pfam" id="PF06725">
    <property type="entry name" value="3D"/>
    <property type="match status" value="1"/>
</dbReference>